<dbReference type="SMART" id="SM01117">
    <property type="entry name" value="Cyt-b5"/>
    <property type="match status" value="1"/>
</dbReference>
<dbReference type="GO" id="GO:0012505">
    <property type="term" value="C:endomembrane system"/>
    <property type="evidence" value="ECO:0007669"/>
    <property type="project" value="TreeGrafter"/>
</dbReference>
<accession>A0A6A5APE3</accession>
<proteinExistence type="inferred from homology"/>
<dbReference type="Proteomes" id="UP000469452">
    <property type="component" value="Unassembled WGS sequence"/>
</dbReference>
<name>A0A6A5APE3_APHAT</name>
<protein>
    <recommendedName>
        <fullName evidence="2">Cytochrome b5 heme-binding domain-containing protein</fullName>
    </recommendedName>
</protein>
<feature type="domain" description="Cytochrome b5 heme-binding" evidence="2">
    <location>
        <begin position="65"/>
        <end position="161"/>
    </location>
</feature>
<dbReference type="InterPro" id="IPR036400">
    <property type="entry name" value="Cyt_B5-like_heme/steroid_sf"/>
</dbReference>
<dbReference type="Pfam" id="PF00173">
    <property type="entry name" value="Cyt-b5"/>
    <property type="match status" value="1"/>
</dbReference>
<dbReference type="EMBL" id="VJMI01009467">
    <property type="protein sequence ID" value="KAF0758880.1"/>
    <property type="molecule type" value="Genomic_DNA"/>
</dbReference>
<organism evidence="3 4">
    <name type="scientific">Aphanomyces astaci</name>
    <name type="common">Crayfish plague agent</name>
    <dbReference type="NCBI Taxonomy" id="112090"/>
    <lineage>
        <taxon>Eukaryota</taxon>
        <taxon>Sar</taxon>
        <taxon>Stramenopiles</taxon>
        <taxon>Oomycota</taxon>
        <taxon>Saprolegniomycetes</taxon>
        <taxon>Saprolegniales</taxon>
        <taxon>Verrucalvaceae</taxon>
        <taxon>Aphanomyces</taxon>
    </lineage>
</organism>
<dbReference type="Gene3D" id="3.10.120.10">
    <property type="entry name" value="Cytochrome b5-like heme/steroid binding domain"/>
    <property type="match status" value="1"/>
</dbReference>
<gene>
    <name evidence="3" type="ORF">AaE_003809</name>
</gene>
<evidence type="ECO:0000313" key="4">
    <source>
        <dbReference type="Proteomes" id="UP000469452"/>
    </source>
</evidence>
<reference evidence="3 4" key="1">
    <citation type="submission" date="2019-06" db="EMBL/GenBank/DDBJ databases">
        <title>Genomics analysis of Aphanomyces spp. identifies a new class of oomycete effector associated with host adaptation.</title>
        <authorList>
            <person name="Gaulin E."/>
        </authorList>
    </citation>
    <scope>NUCLEOTIDE SEQUENCE [LARGE SCALE GENOMIC DNA]</scope>
    <source>
        <strain evidence="3 4">E</strain>
    </source>
</reference>
<dbReference type="AlphaFoldDB" id="A0A6A5APE3"/>
<evidence type="ECO:0000256" key="1">
    <source>
        <dbReference type="ARBA" id="ARBA00038357"/>
    </source>
</evidence>
<comment type="caution">
    <text evidence="3">The sequence shown here is derived from an EMBL/GenBank/DDBJ whole genome shotgun (WGS) entry which is preliminary data.</text>
</comment>
<dbReference type="InterPro" id="IPR050577">
    <property type="entry name" value="MAPR/NEUFC/NENF-like"/>
</dbReference>
<evidence type="ECO:0000259" key="2">
    <source>
        <dbReference type="SMART" id="SM01117"/>
    </source>
</evidence>
<comment type="similarity">
    <text evidence="1">Belongs to the cytochrome b5 family. MAPR subfamily.</text>
</comment>
<dbReference type="SUPFAM" id="SSF55856">
    <property type="entry name" value="Cytochrome b5-like heme/steroid binding domain"/>
    <property type="match status" value="1"/>
</dbReference>
<evidence type="ECO:0000313" key="3">
    <source>
        <dbReference type="EMBL" id="KAF0758880.1"/>
    </source>
</evidence>
<dbReference type="PANTHER" id="PTHR10281">
    <property type="entry name" value="MEMBRANE-ASSOCIATED PROGESTERONE RECEPTOR COMPONENT-RELATED"/>
    <property type="match status" value="1"/>
</dbReference>
<sequence>MAKSRWFLGLAVVIGILGVFWPQIEEILFKSCPITFMGLREPKPQSASSKLDPTHDVSLAQLPLFTVEELQQYDGSDESRPIYMAVGGIVLDVTSGGKFYKKGAEYNQFAGQACTRALALASLDVKDINDITSDFTPAQQKDLDETLTFYHGKYPKVGVLGVKRFPENT</sequence>
<dbReference type="PANTHER" id="PTHR10281:SF76">
    <property type="entry name" value="CALCUTTA CUP-RELATED"/>
    <property type="match status" value="1"/>
</dbReference>
<dbReference type="VEuPathDB" id="FungiDB:H257_05569"/>
<dbReference type="InterPro" id="IPR001199">
    <property type="entry name" value="Cyt_B5-like_heme/steroid-bd"/>
</dbReference>
<dbReference type="GO" id="GO:0016020">
    <property type="term" value="C:membrane"/>
    <property type="evidence" value="ECO:0007669"/>
    <property type="project" value="TreeGrafter"/>
</dbReference>